<evidence type="ECO:0000313" key="1">
    <source>
        <dbReference type="EMBL" id="KHA70246.1"/>
    </source>
</evidence>
<sequence>MSVYEWARQETRQSLDMAQEVGFDPGLSLRALLSAVVQQSKAVRNAEDLADELRFLAENLDDNQDYGFMRP</sequence>
<organism evidence="1 2">
    <name type="scientific">Pseudomonas chlororaphis</name>
    <dbReference type="NCBI Taxonomy" id="587753"/>
    <lineage>
        <taxon>Bacteria</taxon>
        <taxon>Pseudomonadati</taxon>
        <taxon>Pseudomonadota</taxon>
        <taxon>Gammaproteobacteria</taxon>
        <taxon>Pseudomonadales</taxon>
        <taxon>Pseudomonadaceae</taxon>
        <taxon>Pseudomonas</taxon>
    </lineage>
</organism>
<dbReference type="PATRIC" id="fig|587753.9.peg.4729"/>
<comment type="caution">
    <text evidence="1">The sequence shown here is derived from an EMBL/GenBank/DDBJ whole genome shotgun (WGS) entry which is preliminary data.</text>
</comment>
<name>A0A0A6FBT4_9PSED</name>
<proteinExistence type="predicted"/>
<dbReference type="EMBL" id="JSFK01000043">
    <property type="protein sequence ID" value="KHA70246.1"/>
    <property type="molecule type" value="Genomic_DNA"/>
</dbReference>
<reference evidence="1 2" key="1">
    <citation type="submission" date="2014-10" db="EMBL/GenBank/DDBJ databases">
        <title>Draft genome sequence of Pseudomonas chlororaphis EA105.</title>
        <authorList>
            <person name="McCully L.M."/>
            <person name="Bitzer A.S."/>
            <person name="Spence C."/>
            <person name="Bais H."/>
            <person name="Silby M.W."/>
        </authorList>
    </citation>
    <scope>NUCLEOTIDE SEQUENCE [LARGE SCALE GENOMIC DNA]</scope>
    <source>
        <strain evidence="1 2">EA105</strain>
    </source>
</reference>
<gene>
    <name evidence="1" type="ORF">NZ35_26870</name>
</gene>
<dbReference type="Proteomes" id="UP000030564">
    <property type="component" value="Unassembled WGS sequence"/>
</dbReference>
<accession>A0A0A6FBT4</accession>
<dbReference type="OrthoDB" id="8127628at2"/>
<protein>
    <submittedName>
        <fullName evidence="1">4-hydroxy-3-methylbut-2-enyl diphosphate reductase</fullName>
    </submittedName>
</protein>
<evidence type="ECO:0000313" key="2">
    <source>
        <dbReference type="Proteomes" id="UP000030564"/>
    </source>
</evidence>
<dbReference type="AlphaFoldDB" id="A0A0A6FBT4"/>